<comment type="caution">
    <text evidence="1">The sequence shown here is derived from an EMBL/GenBank/DDBJ whole genome shotgun (WGS) entry which is preliminary data.</text>
</comment>
<proteinExistence type="predicted"/>
<protein>
    <submittedName>
        <fullName evidence="1">Uncharacterized protein</fullName>
    </submittedName>
</protein>
<sequence>MNNSPEIRKACCLPDPKLTSNDGLTRVPFVEYDPNSEDIPCNGLYKPDAEDIDVRSVIKVISVPVPADRCAKQIAAGLCPRGSGLKPEEIKA</sequence>
<name>A0A1F5JFG3_9BACT</name>
<accession>A0A1F5JFG3</accession>
<organism evidence="1 2">
    <name type="scientific">Candidatus Daviesbacteria bacterium RIFCSPHIGHO2_01_FULL_40_11</name>
    <dbReference type="NCBI Taxonomy" id="1797762"/>
    <lineage>
        <taxon>Bacteria</taxon>
        <taxon>Candidatus Daviesiibacteriota</taxon>
    </lineage>
</organism>
<evidence type="ECO:0000313" key="2">
    <source>
        <dbReference type="Proteomes" id="UP000177555"/>
    </source>
</evidence>
<dbReference type="AlphaFoldDB" id="A0A1F5JFG3"/>
<evidence type="ECO:0000313" key="1">
    <source>
        <dbReference type="EMBL" id="OGE27353.1"/>
    </source>
</evidence>
<dbReference type="Proteomes" id="UP000177555">
    <property type="component" value="Unassembled WGS sequence"/>
</dbReference>
<gene>
    <name evidence="1" type="ORF">A2867_00575</name>
</gene>
<reference evidence="1 2" key="1">
    <citation type="journal article" date="2016" name="Nat. Commun.">
        <title>Thousands of microbial genomes shed light on interconnected biogeochemical processes in an aquifer system.</title>
        <authorList>
            <person name="Anantharaman K."/>
            <person name="Brown C.T."/>
            <person name="Hug L.A."/>
            <person name="Sharon I."/>
            <person name="Castelle C.J."/>
            <person name="Probst A.J."/>
            <person name="Thomas B.C."/>
            <person name="Singh A."/>
            <person name="Wilkins M.J."/>
            <person name="Karaoz U."/>
            <person name="Brodie E.L."/>
            <person name="Williams K.H."/>
            <person name="Hubbard S.S."/>
            <person name="Banfield J.F."/>
        </authorList>
    </citation>
    <scope>NUCLEOTIDE SEQUENCE [LARGE SCALE GENOMIC DNA]</scope>
</reference>
<dbReference type="EMBL" id="MFCP01000040">
    <property type="protein sequence ID" value="OGE27353.1"/>
    <property type="molecule type" value="Genomic_DNA"/>
</dbReference>